<protein>
    <submittedName>
        <fullName evidence="3">Pentatricopeptide repeat</fullName>
    </submittedName>
</protein>
<dbReference type="InterPro" id="IPR002885">
    <property type="entry name" value="PPR_rpt"/>
</dbReference>
<dbReference type="Pfam" id="PF13812">
    <property type="entry name" value="PPR_3"/>
    <property type="match status" value="2"/>
</dbReference>
<dbReference type="AlphaFoldDB" id="A0AAD7LQA0"/>
<dbReference type="Proteomes" id="UP001163823">
    <property type="component" value="Chromosome 7"/>
</dbReference>
<dbReference type="Pfam" id="PF01535">
    <property type="entry name" value="PPR"/>
    <property type="match status" value="1"/>
</dbReference>
<organism evidence="3 4">
    <name type="scientific">Quillaja saponaria</name>
    <name type="common">Soap bark tree</name>
    <dbReference type="NCBI Taxonomy" id="32244"/>
    <lineage>
        <taxon>Eukaryota</taxon>
        <taxon>Viridiplantae</taxon>
        <taxon>Streptophyta</taxon>
        <taxon>Embryophyta</taxon>
        <taxon>Tracheophyta</taxon>
        <taxon>Spermatophyta</taxon>
        <taxon>Magnoliopsida</taxon>
        <taxon>eudicotyledons</taxon>
        <taxon>Gunneridae</taxon>
        <taxon>Pentapetalae</taxon>
        <taxon>rosids</taxon>
        <taxon>fabids</taxon>
        <taxon>Fabales</taxon>
        <taxon>Quillajaceae</taxon>
        <taxon>Quillaja</taxon>
    </lineage>
</organism>
<feature type="repeat" description="PPR" evidence="2">
    <location>
        <begin position="598"/>
        <end position="632"/>
    </location>
</feature>
<comment type="caution">
    <text evidence="3">The sequence shown here is derived from an EMBL/GenBank/DDBJ whole genome shotgun (WGS) entry which is preliminary data.</text>
</comment>
<dbReference type="Gene3D" id="1.25.40.10">
    <property type="entry name" value="Tetratricopeptide repeat domain"/>
    <property type="match status" value="4"/>
</dbReference>
<evidence type="ECO:0000313" key="4">
    <source>
        <dbReference type="Proteomes" id="UP001163823"/>
    </source>
</evidence>
<feature type="repeat" description="PPR" evidence="2">
    <location>
        <begin position="563"/>
        <end position="597"/>
    </location>
</feature>
<name>A0AAD7LQA0_QUISA</name>
<sequence>MASQVARHSLKRTILIGYRTISTTISNAGGLDFINCREKSITRSRPMEIVDALRMGERRRASDLLLEFGQGSQLLRANDFIDIFNYCARSPDPLFVMETWQVMQAREINLDSICSSLMMQALSKGGYLEEALNLINFLEDSQQSHPVLPLYNCFLRACAKMQSIVHANQCLDLMEHRMTGKNEVTYTELLKLAVWQKNLSSVHQIWKDYIKHYSISIIPLRKFIWSFTRLGDLKSAYEALQHMVSLAFGGNIVINKTAEGKLCSSRLDIPVPTNGEVGLTMMKLEGNDQLVPSIYCKKVDTNSFNKEQQIIFSLGNEEAESAKISMLNQRTLTPVMKVLRWSFSDVIHACAQSQNGGLAEQLVLQMLNLGLQPSSHTYDGFVRALVSERGFNEGMEVLREMRQKNLKPYDSTLATLSVSCSKAVELDLAEDLLNQISECPYAHPYNALLAACDTMNQPERAVRVLAKMKQLKVLPDVRTYELLFSLFGNVNAPYEEGNILSQVDAAKRIKIIELDMARHGVQHSQLSMKNLLKALGMEGMKRELIQYLHVAEKLFSHRNTYLGIPIYNIALHSLVEAKETDMAIKIFKNMKFCGCQPNAATYTIMIDCCSILRCFRSARALVSMMIRDGFEPETPAYTALLKILLEDENFDEALNLLDQASSQGIQLDVLLFNTVLQKASNKGRIDVIEFILESMHRAKIHPDPATCNYVFSAYVDCGFQTTAVEALHVLSMRMLCAEENTSQENKELEDEFVLAEDLDAESRILQFFKDSNENLAAALLNLRWISIAGFSISWSPDQSPWAKRLSTSYSIRRAAG</sequence>
<dbReference type="PANTHER" id="PTHR47859">
    <property type="entry name" value="PENTATRICOPEPTIDE REPEAT-CONTAINING PROTEIN"/>
    <property type="match status" value="1"/>
</dbReference>
<dbReference type="PROSITE" id="PS51375">
    <property type="entry name" value="PPR"/>
    <property type="match status" value="3"/>
</dbReference>
<dbReference type="InterPro" id="IPR011990">
    <property type="entry name" value="TPR-like_helical_dom_sf"/>
</dbReference>
<proteinExistence type="predicted"/>
<dbReference type="Pfam" id="PF13041">
    <property type="entry name" value="PPR_2"/>
    <property type="match status" value="1"/>
</dbReference>
<dbReference type="NCBIfam" id="TIGR00756">
    <property type="entry name" value="PPR"/>
    <property type="match status" value="2"/>
</dbReference>
<reference evidence="3" key="1">
    <citation type="journal article" date="2023" name="Science">
        <title>Elucidation of the pathway for biosynthesis of saponin adjuvants from the soapbark tree.</title>
        <authorList>
            <person name="Reed J."/>
            <person name="Orme A."/>
            <person name="El-Demerdash A."/>
            <person name="Owen C."/>
            <person name="Martin L.B.B."/>
            <person name="Misra R.C."/>
            <person name="Kikuchi S."/>
            <person name="Rejzek M."/>
            <person name="Martin A.C."/>
            <person name="Harkess A."/>
            <person name="Leebens-Mack J."/>
            <person name="Louveau T."/>
            <person name="Stephenson M.J."/>
            <person name="Osbourn A."/>
        </authorList>
    </citation>
    <scope>NUCLEOTIDE SEQUENCE</scope>
    <source>
        <strain evidence="3">S10</strain>
    </source>
</reference>
<evidence type="ECO:0000256" key="1">
    <source>
        <dbReference type="ARBA" id="ARBA00022737"/>
    </source>
</evidence>
<dbReference type="EMBL" id="JARAOO010000007">
    <property type="protein sequence ID" value="KAJ7962421.1"/>
    <property type="molecule type" value="Genomic_DNA"/>
</dbReference>
<dbReference type="PANTHER" id="PTHR47859:SF1">
    <property type="entry name" value="PENTATRICOPEPTIDE REPEAT-CONTAINING PROTEIN"/>
    <property type="match status" value="1"/>
</dbReference>
<evidence type="ECO:0000256" key="2">
    <source>
        <dbReference type="PROSITE-ProRule" id="PRU00708"/>
    </source>
</evidence>
<evidence type="ECO:0000313" key="3">
    <source>
        <dbReference type="EMBL" id="KAJ7962421.1"/>
    </source>
</evidence>
<gene>
    <name evidence="3" type="ORF">O6P43_017648</name>
</gene>
<dbReference type="KEGG" id="qsa:O6P43_017648"/>
<feature type="repeat" description="PPR" evidence="2">
    <location>
        <begin position="374"/>
        <end position="408"/>
    </location>
</feature>
<keyword evidence="4" id="KW-1185">Reference proteome</keyword>
<keyword evidence="1" id="KW-0677">Repeat</keyword>
<accession>A0AAD7LQA0</accession>